<dbReference type="EMBL" id="JAMPKM010000012">
    <property type="protein sequence ID" value="MEP0819176.1"/>
    <property type="molecule type" value="Genomic_DNA"/>
</dbReference>
<dbReference type="PROSITE" id="PS50112">
    <property type="entry name" value="PAS"/>
    <property type="match status" value="1"/>
</dbReference>
<dbReference type="Pfam" id="PF02518">
    <property type="entry name" value="HATPase_c"/>
    <property type="match status" value="1"/>
</dbReference>
<dbReference type="InterPro" id="IPR035965">
    <property type="entry name" value="PAS-like_dom_sf"/>
</dbReference>
<evidence type="ECO:0000259" key="17">
    <source>
        <dbReference type="PROSITE" id="PS50112"/>
    </source>
</evidence>
<evidence type="ECO:0000256" key="13">
    <source>
        <dbReference type="ARBA" id="ARBA00023136"/>
    </source>
</evidence>
<dbReference type="CDD" id="cd00130">
    <property type="entry name" value="PAS"/>
    <property type="match status" value="1"/>
</dbReference>
<name>A0ABV0JBL5_9CYAN</name>
<dbReference type="Gene3D" id="3.30.450.40">
    <property type="match status" value="2"/>
</dbReference>
<keyword evidence="12" id="KW-0902">Two-component regulatory system</keyword>
<evidence type="ECO:0000256" key="12">
    <source>
        <dbReference type="ARBA" id="ARBA00023012"/>
    </source>
</evidence>
<dbReference type="InterPro" id="IPR036097">
    <property type="entry name" value="HisK_dim/P_sf"/>
</dbReference>
<feature type="domain" description="PAS" evidence="17">
    <location>
        <begin position="56"/>
        <end position="126"/>
    </location>
</feature>
<dbReference type="SMART" id="SM00065">
    <property type="entry name" value="GAF"/>
    <property type="match status" value="2"/>
</dbReference>
<evidence type="ECO:0000256" key="10">
    <source>
        <dbReference type="ARBA" id="ARBA00022840"/>
    </source>
</evidence>
<keyword evidence="6" id="KW-0808">Transferase</keyword>
<comment type="catalytic activity">
    <reaction evidence="1">
        <text>ATP + protein L-histidine = ADP + protein N-phospho-L-histidine.</text>
        <dbReference type="EC" id="2.7.13.3"/>
    </reaction>
</comment>
<evidence type="ECO:0000313" key="19">
    <source>
        <dbReference type="EMBL" id="MEP0819176.1"/>
    </source>
</evidence>
<evidence type="ECO:0000256" key="4">
    <source>
        <dbReference type="ARBA" id="ARBA00012438"/>
    </source>
</evidence>
<dbReference type="InterPro" id="IPR016132">
    <property type="entry name" value="Phyto_chromo_attachment"/>
</dbReference>
<dbReference type="Gene3D" id="3.30.450.20">
    <property type="entry name" value="PAS domain"/>
    <property type="match status" value="1"/>
</dbReference>
<feature type="domain" description="Histidine kinase" evidence="16">
    <location>
        <begin position="570"/>
        <end position="794"/>
    </location>
</feature>
<keyword evidence="10" id="KW-0067">ATP-binding</keyword>
<keyword evidence="8" id="KW-0547">Nucleotide-binding</keyword>
<keyword evidence="9" id="KW-0418">Kinase</keyword>
<dbReference type="PROSITE" id="PS50113">
    <property type="entry name" value="PAC"/>
    <property type="match status" value="1"/>
</dbReference>
<dbReference type="SMART" id="SM00387">
    <property type="entry name" value="HATPase_c"/>
    <property type="match status" value="1"/>
</dbReference>
<dbReference type="InterPro" id="IPR005467">
    <property type="entry name" value="His_kinase_dom"/>
</dbReference>
<accession>A0ABV0JBL5</accession>
<feature type="domain" description="Phytochrome chromophore attachment site" evidence="15">
    <location>
        <begin position="221"/>
        <end position="356"/>
    </location>
</feature>
<keyword evidence="5" id="KW-0597">Phosphoprotein</keyword>
<dbReference type="Proteomes" id="UP001464891">
    <property type="component" value="Unassembled WGS sequence"/>
</dbReference>
<evidence type="ECO:0000256" key="14">
    <source>
        <dbReference type="SAM" id="MobiDB-lite"/>
    </source>
</evidence>
<keyword evidence="13" id="KW-0472">Membrane</keyword>
<evidence type="ECO:0000256" key="1">
    <source>
        <dbReference type="ARBA" id="ARBA00000085"/>
    </source>
</evidence>
<dbReference type="PROSITE" id="PS50046">
    <property type="entry name" value="PHYTOCHROME_2"/>
    <property type="match status" value="1"/>
</dbReference>
<evidence type="ECO:0000256" key="7">
    <source>
        <dbReference type="ARBA" id="ARBA00022692"/>
    </source>
</evidence>
<evidence type="ECO:0000256" key="6">
    <source>
        <dbReference type="ARBA" id="ARBA00022679"/>
    </source>
</evidence>
<dbReference type="InterPro" id="IPR050351">
    <property type="entry name" value="BphY/WalK/GraS-like"/>
</dbReference>
<comment type="similarity">
    <text evidence="3">In the N-terminal section; belongs to the phytochrome family.</text>
</comment>
<evidence type="ECO:0000259" key="18">
    <source>
        <dbReference type="PROSITE" id="PS50113"/>
    </source>
</evidence>
<keyword evidence="20" id="KW-1185">Reference proteome</keyword>
<dbReference type="InterPro" id="IPR000014">
    <property type="entry name" value="PAS"/>
</dbReference>
<dbReference type="Gene3D" id="1.10.287.130">
    <property type="match status" value="1"/>
</dbReference>
<dbReference type="SMART" id="SM00091">
    <property type="entry name" value="PAS"/>
    <property type="match status" value="1"/>
</dbReference>
<dbReference type="RefSeq" id="WP_190432304.1">
    <property type="nucleotide sequence ID" value="NZ_JAMPKM010000012.1"/>
</dbReference>
<sequence>MQGPNQPLNQSCCCYIHCCRDDSRDQADLQAIAGTKQAQPDGDRTHTETETALRESEQRYRQLVELCPDAIFIQRGGKFVFLNPAAVQFYGGTCAEDLIGTFVLERVHPDYQALVRARMQQLQQSEIPAPLMEQKLCRLDGTVVDAEVTAIPLTYQGEPATQVVLRDITERRRVEAALRESEAQLKLDILERQQTEELLRQQNQRERLIASVTQQIRQSLHLDTILSTTVDNIRHCLESDRVTIYRLDGSSQGRFVAESVNPEWPSLLRTTMRQAWLKHYLDQYQQGLVSVFVDVQQAEFSPGMKRFLQRYQVQAGLAVPILQGQKLWGLLMVHQCRTSRDWQAHEIDLLQQLAAQVAIAIQQSELFQQVQQLNAVLEDQVQERTAQLAQALNFEARLKRITDKVRDSLDEDHILTTAVQELALGLEVRCCDTGIYNAAHTTSTITHEYSDSLSAVGQTIEMTARPDIYQRLLQGQHLQFCICDGLLIRSIQNSSMILACPIVDDQGVLGDLWLFRPNTDTFSELEIRLVQQVANQCAIAIRQARLYQAAQAQVAELEKLNRLKDDFLSTVSHELRTPMSSIKMATQMLEMSWDKAGKLVSDPSDRTSRYFQVLNDECDREIKLINDLLDLTRLDAETEPLLFTAINPHCWIPSVVEPFLEQARQQEQQLQVQLPAELPTLHTDLDILERILTELLSNACKYTPRQAAIAVTAQANSEFFWLSVQNSGVEIAVVELEHVFDKFYRIPNHDPWKHGGTGLGLALVKKLVEHLSGTIQATSQANQVSFTVQLPIVPPVLTEGP</sequence>
<proteinExistence type="inferred from homology"/>
<evidence type="ECO:0000256" key="9">
    <source>
        <dbReference type="ARBA" id="ARBA00022777"/>
    </source>
</evidence>
<dbReference type="InterPro" id="IPR003018">
    <property type="entry name" value="GAF"/>
</dbReference>
<dbReference type="PANTHER" id="PTHR42878:SF7">
    <property type="entry name" value="SENSOR HISTIDINE KINASE GLRK"/>
    <property type="match status" value="1"/>
</dbReference>
<dbReference type="InterPro" id="IPR003594">
    <property type="entry name" value="HATPase_dom"/>
</dbReference>
<evidence type="ECO:0000259" key="16">
    <source>
        <dbReference type="PROSITE" id="PS50109"/>
    </source>
</evidence>
<organism evidence="19 20">
    <name type="scientific">Trichocoleus desertorum GB2-A4</name>
    <dbReference type="NCBI Taxonomy" id="2933944"/>
    <lineage>
        <taxon>Bacteria</taxon>
        <taxon>Bacillati</taxon>
        <taxon>Cyanobacteriota</taxon>
        <taxon>Cyanophyceae</taxon>
        <taxon>Leptolyngbyales</taxon>
        <taxon>Trichocoleusaceae</taxon>
        <taxon>Trichocoleus</taxon>
    </lineage>
</organism>
<dbReference type="InterPro" id="IPR003661">
    <property type="entry name" value="HisK_dim/P_dom"/>
</dbReference>
<dbReference type="Pfam" id="PF00989">
    <property type="entry name" value="PAS"/>
    <property type="match status" value="1"/>
</dbReference>
<evidence type="ECO:0000256" key="2">
    <source>
        <dbReference type="ARBA" id="ARBA00004141"/>
    </source>
</evidence>
<keyword evidence="11" id="KW-1133">Transmembrane helix</keyword>
<evidence type="ECO:0000313" key="20">
    <source>
        <dbReference type="Proteomes" id="UP001464891"/>
    </source>
</evidence>
<keyword evidence="7" id="KW-0812">Transmembrane</keyword>
<protein>
    <recommendedName>
        <fullName evidence="4">histidine kinase</fullName>
        <ecNumber evidence="4">2.7.13.3</ecNumber>
    </recommendedName>
</protein>
<dbReference type="PANTHER" id="PTHR42878">
    <property type="entry name" value="TWO-COMPONENT HISTIDINE KINASE"/>
    <property type="match status" value="1"/>
</dbReference>
<dbReference type="InterPro" id="IPR029016">
    <property type="entry name" value="GAF-like_dom_sf"/>
</dbReference>
<gene>
    <name evidence="19" type="ORF">NC998_18915</name>
</gene>
<reference evidence="19 20" key="1">
    <citation type="submission" date="2022-04" db="EMBL/GenBank/DDBJ databases">
        <title>Positive selection, recombination, and allopatry shape intraspecific diversity of widespread and dominant cyanobacteria.</title>
        <authorList>
            <person name="Wei J."/>
            <person name="Shu W."/>
            <person name="Hu C."/>
        </authorList>
    </citation>
    <scope>NUCLEOTIDE SEQUENCE [LARGE SCALE GENOMIC DNA]</scope>
    <source>
        <strain evidence="19 20">GB2-A4</strain>
    </source>
</reference>
<dbReference type="CDD" id="cd00082">
    <property type="entry name" value="HisKA"/>
    <property type="match status" value="1"/>
</dbReference>
<comment type="subcellular location">
    <subcellularLocation>
        <location evidence="2">Membrane</location>
        <topology evidence="2">Multi-pass membrane protein</topology>
    </subcellularLocation>
</comment>
<evidence type="ECO:0000256" key="5">
    <source>
        <dbReference type="ARBA" id="ARBA00022553"/>
    </source>
</evidence>
<dbReference type="Pfam" id="PF01590">
    <property type="entry name" value="GAF"/>
    <property type="match status" value="2"/>
</dbReference>
<evidence type="ECO:0000256" key="11">
    <source>
        <dbReference type="ARBA" id="ARBA00022989"/>
    </source>
</evidence>
<evidence type="ECO:0000259" key="15">
    <source>
        <dbReference type="PROSITE" id="PS50046"/>
    </source>
</evidence>
<dbReference type="InterPro" id="IPR000700">
    <property type="entry name" value="PAS-assoc_C"/>
</dbReference>
<dbReference type="InterPro" id="IPR036890">
    <property type="entry name" value="HATPase_C_sf"/>
</dbReference>
<feature type="compositionally biased region" description="Basic and acidic residues" evidence="14">
    <location>
        <begin position="41"/>
        <end position="54"/>
    </location>
</feature>
<dbReference type="Gene3D" id="3.30.565.10">
    <property type="entry name" value="Histidine kinase-like ATPase, C-terminal domain"/>
    <property type="match status" value="1"/>
</dbReference>
<dbReference type="PROSITE" id="PS50109">
    <property type="entry name" value="HIS_KIN"/>
    <property type="match status" value="1"/>
</dbReference>
<dbReference type="InterPro" id="IPR004358">
    <property type="entry name" value="Sig_transdc_His_kin-like_C"/>
</dbReference>
<dbReference type="SUPFAM" id="SSF55874">
    <property type="entry name" value="ATPase domain of HSP90 chaperone/DNA topoisomerase II/histidine kinase"/>
    <property type="match status" value="1"/>
</dbReference>
<dbReference type="NCBIfam" id="TIGR00229">
    <property type="entry name" value="sensory_box"/>
    <property type="match status" value="1"/>
</dbReference>
<dbReference type="SUPFAM" id="SSF47384">
    <property type="entry name" value="Homodimeric domain of signal transducing histidine kinase"/>
    <property type="match status" value="1"/>
</dbReference>
<feature type="region of interest" description="Disordered" evidence="14">
    <location>
        <begin position="34"/>
        <end position="54"/>
    </location>
</feature>
<comment type="caution">
    <text evidence="19">The sequence shown here is derived from an EMBL/GenBank/DDBJ whole genome shotgun (WGS) entry which is preliminary data.</text>
</comment>
<dbReference type="PRINTS" id="PR00344">
    <property type="entry name" value="BCTRLSENSOR"/>
</dbReference>
<evidence type="ECO:0000256" key="3">
    <source>
        <dbReference type="ARBA" id="ARBA00006402"/>
    </source>
</evidence>
<dbReference type="SUPFAM" id="SSF55785">
    <property type="entry name" value="PYP-like sensor domain (PAS domain)"/>
    <property type="match status" value="1"/>
</dbReference>
<dbReference type="Pfam" id="PF00512">
    <property type="entry name" value="HisKA"/>
    <property type="match status" value="1"/>
</dbReference>
<dbReference type="SMART" id="SM00388">
    <property type="entry name" value="HisKA"/>
    <property type="match status" value="1"/>
</dbReference>
<dbReference type="EC" id="2.7.13.3" evidence="4"/>
<feature type="domain" description="PAC" evidence="18">
    <location>
        <begin position="130"/>
        <end position="180"/>
    </location>
</feature>
<evidence type="ECO:0000256" key="8">
    <source>
        <dbReference type="ARBA" id="ARBA00022741"/>
    </source>
</evidence>
<dbReference type="SUPFAM" id="SSF55781">
    <property type="entry name" value="GAF domain-like"/>
    <property type="match status" value="2"/>
</dbReference>
<dbReference type="InterPro" id="IPR013767">
    <property type="entry name" value="PAS_fold"/>
</dbReference>